<evidence type="ECO:0000313" key="2">
    <source>
        <dbReference type="Proteomes" id="UP001354989"/>
    </source>
</evidence>
<proteinExistence type="predicted"/>
<gene>
    <name evidence="1" type="ORF">PEPS_14000</name>
</gene>
<evidence type="ECO:0000313" key="1">
    <source>
        <dbReference type="EMBL" id="BDC99119.1"/>
    </source>
</evidence>
<sequence length="29" mass="3370">MQILYILANDINNENIFIDDDNHDKAPPL</sequence>
<dbReference type="EMBL" id="AP025292">
    <property type="protein sequence ID" value="BDC99119.1"/>
    <property type="molecule type" value="Genomic_DNA"/>
</dbReference>
<accession>A0ABM7VDT0</accession>
<protein>
    <submittedName>
        <fullName evidence="1">Uncharacterized protein</fullName>
    </submittedName>
</protein>
<reference evidence="1 2" key="1">
    <citation type="submission" date="2021-12" db="EMBL/GenBank/DDBJ databases">
        <title>Genome sequencing of bacteria with rrn-lacking chromosome and rrn-plasmid.</title>
        <authorList>
            <person name="Anda M."/>
            <person name="Iwasaki W."/>
        </authorList>
    </citation>
    <scope>NUCLEOTIDE SEQUENCE [LARGE SCALE GENOMIC DNA]</scope>
    <source>
        <strain evidence="1 2">NBRC 101262</strain>
    </source>
</reference>
<keyword evidence="2" id="KW-1185">Reference proteome</keyword>
<name>A0ABM7VDT0_9BACT</name>
<dbReference type="Proteomes" id="UP001354989">
    <property type="component" value="Chromosome"/>
</dbReference>
<organism evidence="1 2">
    <name type="scientific">Persicobacter psychrovividus</name>
    <dbReference type="NCBI Taxonomy" id="387638"/>
    <lineage>
        <taxon>Bacteria</taxon>
        <taxon>Pseudomonadati</taxon>
        <taxon>Bacteroidota</taxon>
        <taxon>Cytophagia</taxon>
        <taxon>Cytophagales</taxon>
        <taxon>Persicobacteraceae</taxon>
        <taxon>Persicobacter</taxon>
    </lineage>
</organism>